<dbReference type="AlphaFoldDB" id="L7M8P8"/>
<proteinExistence type="evidence at transcript level"/>
<dbReference type="Gene3D" id="2.40.128.20">
    <property type="match status" value="1"/>
</dbReference>
<name>L7M8P8_RHIPC</name>
<evidence type="ECO:0000313" key="2">
    <source>
        <dbReference type="EMBL" id="JAA60656.1"/>
    </source>
</evidence>
<evidence type="ECO:0000256" key="1">
    <source>
        <dbReference type="SAM" id="SignalP"/>
    </source>
</evidence>
<sequence>MRSLRFLRRPLLILSILFRCKCQSGDGSETSDTSVKAMYVKRLLNGTDPLIVFLGNEGEINHPICWWSLKTDNLERGFRHNLTYFRKDKQGRKKRGSWQVRNTTYRVSRKKQVPTIGVTALMANGTTDEDISRVYEIFYAQPFCFVMGSSQNKSDDSRCLLWGPVNIERETRLACEEEFFNVCNNVGIYPYRYRKRICETEEEE</sequence>
<feature type="chain" id="PRO_5003981349" evidence="1">
    <location>
        <begin position="23"/>
        <end position="204"/>
    </location>
</feature>
<feature type="signal peptide" evidence="1">
    <location>
        <begin position="1"/>
        <end position="22"/>
    </location>
</feature>
<reference evidence="2" key="1">
    <citation type="submission" date="2012-11" db="EMBL/GenBank/DDBJ databases">
        <authorList>
            <person name="Lucero-Rivera Y.E."/>
            <person name="Tovar-Ramirez D."/>
        </authorList>
    </citation>
    <scope>NUCLEOTIDE SEQUENCE</scope>
    <source>
        <tissue evidence="2">Salivary gland</tissue>
    </source>
</reference>
<organism evidence="2">
    <name type="scientific">Rhipicephalus pulchellus</name>
    <name type="common">Yellow backed tick</name>
    <name type="synonym">Dermacentor pulchellus</name>
    <dbReference type="NCBI Taxonomy" id="72859"/>
    <lineage>
        <taxon>Eukaryota</taxon>
        <taxon>Metazoa</taxon>
        <taxon>Ecdysozoa</taxon>
        <taxon>Arthropoda</taxon>
        <taxon>Chelicerata</taxon>
        <taxon>Arachnida</taxon>
        <taxon>Acari</taxon>
        <taxon>Parasitiformes</taxon>
        <taxon>Ixodida</taxon>
        <taxon>Ixodoidea</taxon>
        <taxon>Ixodidae</taxon>
        <taxon>Rhipicephalinae</taxon>
        <taxon>Rhipicephalus</taxon>
        <taxon>Rhipicephalus</taxon>
    </lineage>
</organism>
<reference evidence="2" key="2">
    <citation type="journal article" date="2015" name="J. Proteomics">
        <title>Sexual differences in the sialomes of the zebra tick, Rhipicephalus pulchellus.</title>
        <authorList>
            <person name="Tan A.W."/>
            <person name="Francischetti I.M."/>
            <person name="Slovak M."/>
            <person name="Kini R.M."/>
            <person name="Ribeiro J.M."/>
        </authorList>
    </citation>
    <scope>NUCLEOTIDE SEQUENCE</scope>
    <source>
        <tissue evidence="2">Salivary gland</tissue>
    </source>
</reference>
<accession>L7M8P8</accession>
<dbReference type="InterPro" id="IPR012674">
    <property type="entry name" value="Calycin"/>
</dbReference>
<protein>
    <submittedName>
        <fullName evidence="2">Putative group ix salivary lipocalin</fullName>
    </submittedName>
</protein>
<keyword evidence="1" id="KW-0732">Signal</keyword>
<dbReference type="EMBL" id="GACK01004378">
    <property type="protein sequence ID" value="JAA60656.1"/>
    <property type="molecule type" value="mRNA"/>
</dbReference>